<dbReference type="GO" id="GO:0030170">
    <property type="term" value="F:pyridoxal phosphate binding"/>
    <property type="evidence" value="ECO:0007669"/>
    <property type="project" value="InterPro"/>
</dbReference>
<proteinExistence type="predicted"/>
<evidence type="ECO:0000313" key="2">
    <source>
        <dbReference type="EMBL" id="KAF5179122.1"/>
    </source>
</evidence>
<dbReference type="Pfam" id="PF03473">
    <property type="entry name" value="MOSC"/>
    <property type="match status" value="1"/>
</dbReference>
<protein>
    <submittedName>
        <fullName evidence="2">Molybdenum cofactor sulfurase</fullName>
    </submittedName>
</protein>
<evidence type="ECO:0000259" key="1">
    <source>
        <dbReference type="PROSITE" id="PS51340"/>
    </source>
</evidence>
<dbReference type="EMBL" id="JABWDY010039228">
    <property type="protein sequence ID" value="KAF5179122.1"/>
    <property type="molecule type" value="Genomic_DNA"/>
</dbReference>
<dbReference type="GO" id="GO:0032787">
    <property type="term" value="P:monocarboxylic acid metabolic process"/>
    <property type="evidence" value="ECO:0007669"/>
    <property type="project" value="UniProtKB-ARBA"/>
</dbReference>
<dbReference type="AlphaFoldDB" id="A0A7J6V3W9"/>
<feature type="domain" description="MOSC" evidence="1">
    <location>
        <begin position="141"/>
        <end position="292"/>
    </location>
</feature>
<name>A0A7J6V3W9_THATH</name>
<sequence>MIRYIHQGGHLKSITVYPIKSCGGFSVENWPLSPSGLLHDREWLLKSPSGEVLTQKKVPEMCRIRTSINLSRGVMFVESPRCEKKLEINFGHCYGSNEEMLLQYQRYEVQGYDSDVDLWFTNAIGRPCCLLRCFASQFCFTKSDSVGICRDLKCKLNFVNEAQFLLISEASVSDLNAKLSSKNKQKDYQGEPVHVDSMRFRPNLVITGAEPYEEDNWGSLTIGKAKFTSFGGCNRCEMINLDPRSGQMQKSKEPLATLASFRRVKGKILFGTLLRYEISGDNLRFEDIVHPQLQVGQTVHPW</sequence>
<keyword evidence="3" id="KW-1185">Reference proteome</keyword>
<dbReference type="InterPro" id="IPR005303">
    <property type="entry name" value="MOCOS_middle"/>
</dbReference>
<accession>A0A7J6V3W9</accession>
<reference evidence="2 3" key="1">
    <citation type="submission" date="2020-06" db="EMBL/GenBank/DDBJ databases">
        <title>Transcriptomic and genomic resources for Thalictrum thalictroides and T. hernandezii: Facilitating candidate gene discovery in an emerging model plant lineage.</title>
        <authorList>
            <person name="Arias T."/>
            <person name="Riano-Pachon D.M."/>
            <person name="Di Stilio V.S."/>
        </authorList>
    </citation>
    <scope>NUCLEOTIDE SEQUENCE [LARGE SCALE GENOMIC DNA]</scope>
    <source>
        <strain evidence="3">cv. WT478/WT964</strain>
        <tissue evidence="2">Leaves</tissue>
    </source>
</reference>
<dbReference type="SUPFAM" id="SSF141673">
    <property type="entry name" value="MOSC N-terminal domain-like"/>
    <property type="match status" value="1"/>
</dbReference>
<dbReference type="PROSITE" id="PS51340">
    <property type="entry name" value="MOSC"/>
    <property type="match status" value="1"/>
</dbReference>
<evidence type="ECO:0000313" key="3">
    <source>
        <dbReference type="Proteomes" id="UP000554482"/>
    </source>
</evidence>
<dbReference type="PANTHER" id="PTHR14237:SF19">
    <property type="entry name" value="MITOCHONDRIAL AMIDOXIME REDUCING COMPONENT 1"/>
    <property type="match status" value="1"/>
</dbReference>
<dbReference type="Pfam" id="PF03476">
    <property type="entry name" value="MOSC_N"/>
    <property type="match status" value="1"/>
</dbReference>
<dbReference type="InterPro" id="IPR011037">
    <property type="entry name" value="Pyrv_Knase-like_insert_dom_sf"/>
</dbReference>
<dbReference type="SUPFAM" id="SSF50800">
    <property type="entry name" value="PK beta-barrel domain-like"/>
    <property type="match status" value="1"/>
</dbReference>
<dbReference type="Proteomes" id="UP000554482">
    <property type="component" value="Unassembled WGS sequence"/>
</dbReference>
<dbReference type="OrthoDB" id="10264306at2759"/>
<organism evidence="2 3">
    <name type="scientific">Thalictrum thalictroides</name>
    <name type="common">Rue-anemone</name>
    <name type="synonym">Anemone thalictroides</name>
    <dbReference type="NCBI Taxonomy" id="46969"/>
    <lineage>
        <taxon>Eukaryota</taxon>
        <taxon>Viridiplantae</taxon>
        <taxon>Streptophyta</taxon>
        <taxon>Embryophyta</taxon>
        <taxon>Tracheophyta</taxon>
        <taxon>Spermatophyta</taxon>
        <taxon>Magnoliopsida</taxon>
        <taxon>Ranunculales</taxon>
        <taxon>Ranunculaceae</taxon>
        <taxon>Thalictroideae</taxon>
        <taxon>Thalictrum</taxon>
    </lineage>
</organism>
<comment type="caution">
    <text evidence="2">The sequence shown here is derived from an EMBL/GenBank/DDBJ whole genome shotgun (WGS) entry which is preliminary data.</text>
</comment>
<gene>
    <name evidence="2" type="ORF">FRX31_031306</name>
</gene>
<dbReference type="PANTHER" id="PTHR14237">
    <property type="entry name" value="MOLYBDOPTERIN COFACTOR SULFURASE MOSC"/>
    <property type="match status" value="1"/>
</dbReference>
<dbReference type="GO" id="GO:0030151">
    <property type="term" value="F:molybdenum ion binding"/>
    <property type="evidence" value="ECO:0007669"/>
    <property type="project" value="InterPro"/>
</dbReference>
<dbReference type="InterPro" id="IPR005302">
    <property type="entry name" value="MoCF_Sase_C"/>
</dbReference>
<dbReference type="GO" id="GO:0003824">
    <property type="term" value="F:catalytic activity"/>
    <property type="evidence" value="ECO:0007669"/>
    <property type="project" value="InterPro"/>
</dbReference>